<keyword evidence="9" id="KW-1185">Reference proteome</keyword>
<evidence type="ECO:0000256" key="2">
    <source>
        <dbReference type="ARBA" id="ARBA00022448"/>
    </source>
</evidence>
<dbReference type="RefSeq" id="WP_114288911.1">
    <property type="nucleotide sequence ID" value="NZ_CP081459.1"/>
</dbReference>
<evidence type="ECO:0000256" key="1">
    <source>
        <dbReference type="ARBA" id="ARBA00004651"/>
    </source>
</evidence>
<proteinExistence type="inferred from homology"/>
<dbReference type="Gene3D" id="1.10.3720.10">
    <property type="entry name" value="MetI-like"/>
    <property type="match status" value="1"/>
</dbReference>
<dbReference type="CDD" id="cd06261">
    <property type="entry name" value="TM_PBP2"/>
    <property type="match status" value="1"/>
</dbReference>
<protein>
    <submittedName>
        <fullName evidence="8">Methionine ABC transporter ATP-binding protein</fullName>
    </submittedName>
</protein>
<organism evidence="8 9">
    <name type="scientific">Vagococcus fluvialis</name>
    <dbReference type="NCBI Taxonomy" id="2738"/>
    <lineage>
        <taxon>Bacteria</taxon>
        <taxon>Bacillati</taxon>
        <taxon>Bacillota</taxon>
        <taxon>Bacilli</taxon>
        <taxon>Lactobacillales</taxon>
        <taxon>Enterococcaceae</taxon>
        <taxon>Vagococcus</taxon>
    </lineage>
</organism>
<dbReference type="PROSITE" id="PS50928">
    <property type="entry name" value="ABC_TM1"/>
    <property type="match status" value="1"/>
</dbReference>
<dbReference type="OrthoDB" id="9793490at2"/>
<dbReference type="GeneID" id="63145658"/>
<accession>A0A369B1F3</accession>
<feature type="transmembrane region" description="Helical" evidence="7">
    <location>
        <begin position="66"/>
        <end position="84"/>
    </location>
</feature>
<feature type="transmembrane region" description="Helical" evidence="7">
    <location>
        <begin position="23"/>
        <end position="46"/>
    </location>
</feature>
<evidence type="ECO:0000313" key="8">
    <source>
        <dbReference type="EMBL" id="RSU05466.1"/>
    </source>
</evidence>
<evidence type="ECO:0000256" key="3">
    <source>
        <dbReference type="ARBA" id="ARBA00022475"/>
    </source>
</evidence>
<sequence>MNEIIEKVSLHQTEIMTALSQTMVMIIVSMSAALIIGLPMGTLMYLNTINYYKSKKMGVLSQIINLYVDIIRSFPFLLFVVSIIPLTRFVLGTSFGTMAAAFPLCFVAVANYARMSEQALLDVPRETIELSKSLGATTWQLVYRFLYVEGRSSLVLSFTTVTIGMVSYSTIMGVVGGGGIGDFAIRYGYQSYEYEIMYTTIIVMILSVILIQKTGTWLANYLDKRKIF</sequence>
<keyword evidence="3" id="KW-1003">Cell membrane</keyword>
<name>A0A369B1F3_9ENTE</name>
<evidence type="ECO:0000313" key="9">
    <source>
        <dbReference type="Proteomes" id="UP000288197"/>
    </source>
</evidence>
<keyword evidence="6 7" id="KW-0472">Membrane</keyword>
<dbReference type="PANTHER" id="PTHR30450:SF1">
    <property type="entry name" value="D-METHIONINE TRANSPORT SYSTEM PERMEASE PROTEIN METI-RELATED"/>
    <property type="match status" value="1"/>
</dbReference>
<dbReference type="EMBL" id="NGJX01000001">
    <property type="protein sequence ID" value="RSU05466.1"/>
    <property type="molecule type" value="Genomic_DNA"/>
</dbReference>
<evidence type="ECO:0000256" key="5">
    <source>
        <dbReference type="ARBA" id="ARBA00022989"/>
    </source>
</evidence>
<dbReference type="AlphaFoldDB" id="A0A369B1F3"/>
<keyword evidence="2 7" id="KW-0813">Transport</keyword>
<dbReference type="InterPro" id="IPR035906">
    <property type="entry name" value="MetI-like_sf"/>
</dbReference>
<evidence type="ECO:0000256" key="6">
    <source>
        <dbReference type="ARBA" id="ARBA00023136"/>
    </source>
</evidence>
<feature type="transmembrane region" description="Helical" evidence="7">
    <location>
        <begin position="154"/>
        <end position="176"/>
    </location>
</feature>
<keyword evidence="8" id="KW-0547">Nucleotide-binding</keyword>
<feature type="transmembrane region" description="Helical" evidence="7">
    <location>
        <begin position="196"/>
        <end position="219"/>
    </location>
</feature>
<dbReference type="PANTHER" id="PTHR30450">
    <property type="entry name" value="ABC TRANSPORTER PERMEASE"/>
    <property type="match status" value="1"/>
</dbReference>
<dbReference type="Pfam" id="PF00528">
    <property type="entry name" value="BPD_transp_1"/>
    <property type="match status" value="1"/>
</dbReference>
<dbReference type="GO" id="GO:0005524">
    <property type="term" value="F:ATP binding"/>
    <property type="evidence" value="ECO:0007669"/>
    <property type="project" value="UniProtKB-KW"/>
</dbReference>
<reference evidence="8 9" key="1">
    <citation type="submission" date="2017-05" db="EMBL/GenBank/DDBJ databases">
        <title>Vagococcus spp. assemblies.</title>
        <authorList>
            <person name="Gulvik C.A."/>
        </authorList>
    </citation>
    <scope>NUCLEOTIDE SEQUENCE [LARGE SCALE GENOMIC DNA]</scope>
    <source>
        <strain evidence="8 9">NCFB 2497</strain>
    </source>
</reference>
<feature type="transmembrane region" description="Helical" evidence="7">
    <location>
        <begin position="90"/>
        <end position="113"/>
    </location>
</feature>
<gene>
    <name evidence="8" type="ORF">CBF32_00265</name>
</gene>
<keyword evidence="8" id="KW-0067">ATP-binding</keyword>
<dbReference type="InterPro" id="IPR051322">
    <property type="entry name" value="AA_ABC_Transporter_Permease"/>
</dbReference>
<comment type="subcellular location">
    <subcellularLocation>
        <location evidence="1 7">Cell membrane</location>
        <topology evidence="1 7">Multi-pass membrane protein</topology>
    </subcellularLocation>
</comment>
<comment type="similarity">
    <text evidence="7">Belongs to the binding-protein-dependent transport system permease family.</text>
</comment>
<dbReference type="Proteomes" id="UP000288197">
    <property type="component" value="Unassembled WGS sequence"/>
</dbReference>
<dbReference type="InterPro" id="IPR000515">
    <property type="entry name" value="MetI-like"/>
</dbReference>
<evidence type="ECO:0000256" key="7">
    <source>
        <dbReference type="RuleBase" id="RU363032"/>
    </source>
</evidence>
<evidence type="ECO:0000256" key="4">
    <source>
        <dbReference type="ARBA" id="ARBA00022692"/>
    </source>
</evidence>
<dbReference type="GO" id="GO:0048473">
    <property type="term" value="P:D-methionine transmembrane transport"/>
    <property type="evidence" value="ECO:0007669"/>
    <property type="project" value="TreeGrafter"/>
</dbReference>
<comment type="caution">
    <text evidence="8">The sequence shown here is derived from an EMBL/GenBank/DDBJ whole genome shotgun (WGS) entry which is preliminary data.</text>
</comment>
<keyword evidence="5 7" id="KW-1133">Transmembrane helix</keyword>
<keyword evidence="4 7" id="KW-0812">Transmembrane</keyword>
<dbReference type="GO" id="GO:0005886">
    <property type="term" value="C:plasma membrane"/>
    <property type="evidence" value="ECO:0007669"/>
    <property type="project" value="UniProtKB-SubCell"/>
</dbReference>
<dbReference type="SUPFAM" id="SSF161098">
    <property type="entry name" value="MetI-like"/>
    <property type="match status" value="1"/>
</dbReference>